<sequence>MKIQLIRILAAVILLTISFPLTTEARRVKAKDAITDSVMQRIFCYAQKIDTTGRGSHSSYAYTKFQMRTNKRNATLALVPTMYAISYGAGRKFISEFYNRIEVNEKGAPVIHRLLNLSTIPHRKSTMSAALNYMTPNVYGENLFQENILSPFHRSNRRYYKYSVTPLLYGMAQVYAYPRIKNTQLVETRAIVRIQNGQIQMCDFEGEYDMTRFYISVTMGKEGYKSLGPAKCDMRANFSFMGNKITGKYTTVYNLPKVLEDTIKNSTDTAMMSKVRPIKLNTDEEMIYRIYYDRQEERKKKAAALGEKKKDFAKDVLWDIVGDNLLNRISSDFGKRQQGYFRIDPLFNPLYMGYSESKGVVYKFKINGQYAFNDNIQLSAGIKGGYSFRQHRFYYNIPVRLNYNTRHEGYLQLEIGNGNRINTNKLARQALGYMDPKDSIGGFSPAEIPSLLMGKSTFTEFKDNYMRLTNHWRLSPHWAMELGMVAHNRIAIRPDFYQSIGYPDKYKSVAPAIGIEWRPKAEKGIVLKLDYEQGFKNLLGSNIDYGRAEFDAQTILYSSRRQSYSMRFGTGFYTRRGAHWDFVDYTNFHDNNIPGGWNDEWSGDFELLSSYWYNASNYYLRANFTYESPMILAAWLPLIGRYVESERLYTSGLVVKHLYPYTEWGYGVSTRLISLGFFAAFRQGKFDGVGCRFGFELFRNW</sequence>
<dbReference type="AlphaFoldDB" id="A0A6G1VML8"/>
<dbReference type="Pfam" id="PF18939">
    <property type="entry name" value="DUF5686"/>
    <property type="match status" value="2"/>
</dbReference>
<comment type="caution">
    <text evidence="1">The sequence shown here is derived from an EMBL/GenBank/DDBJ whole genome shotgun (WGS) entry which is preliminary data.</text>
</comment>
<dbReference type="EMBL" id="VZAH01000098">
    <property type="protein sequence ID" value="MQP14795.1"/>
    <property type="molecule type" value="Genomic_DNA"/>
</dbReference>
<dbReference type="InterPro" id="IPR043741">
    <property type="entry name" value="DUF5686"/>
</dbReference>
<evidence type="ECO:0000313" key="1">
    <source>
        <dbReference type="EMBL" id="MQP14795.1"/>
    </source>
</evidence>
<reference evidence="1 2" key="1">
    <citation type="submission" date="2019-09" db="EMBL/GenBank/DDBJ databases">
        <title>Distinct polysaccharide growth profiles of human intestinal Prevotella copri isolates.</title>
        <authorList>
            <person name="Fehlner-Peach H."/>
            <person name="Magnabosco C."/>
            <person name="Raghavan V."/>
            <person name="Scher J.U."/>
            <person name="Tett A."/>
            <person name="Cox L.M."/>
            <person name="Gottsegen C."/>
            <person name="Watters A."/>
            <person name="Wiltshire- Gordon J.D."/>
            <person name="Segata N."/>
            <person name="Bonneau R."/>
            <person name="Littman D.R."/>
        </authorList>
    </citation>
    <scope>NUCLEOTIDE SEQUENCE [LARGE SCALE GENOMIC DNA]</scope>
    <source>
        <strain evidence="2">iAA917</strain>
    </source>
</reference>
<organism evidence="1 2">
    <name type="scientific">Segatella copri</name>
    <dbReference type="NCBI Taxonomy" id="165179"/>
    <lineage>
        <taxon>Bacteria</taxon>
        <taxon>Pseudomonadati</taxon>
        <taxon>Bacteroidota</taxon>
        <taxon>Bacteroidia</taxon>
        <taxon>Bacteroidales</taxon>
        <taxon>Prevotellaceae</taxon>
        <taxon>Segatella</taxon>
    </lineage>
</organism>
<name>A0A6G1VML8_9BACT</name>
<accession>A0A6G1VML8</accession>
<proteinExistence type="predicted"/>
<evidence type="ECO:0000313" key="2">
    <source>
        <dbReference type="Proteomes" id="UP000477980"/>
    </source>
</evidence>
<dbReference type="Proteomes" id="UP000477980">
    <property type="component" value="Unassembled WGS sequence"/>
</dbReference>
<protein>
    <submittedName>
        <fullName evidence="1">Uncharacterized protein</fullName>
    </submittedName>
</protein>
<gene>
    <name evidence="1" type="ORF">F7D25_10350</name>
</gene>
<dbReference type="RefSeq" id="WP_153090797.1">
    <property type="nucleotide sequence ID" value="NZ_VZAH01000098.1"/>
</dbReference>
<dbReference type="OrthoDB" id="983143at2"/>